<keyword evidence="2" id="KW-1185">Reference proteome</keyword>
<evidence type="ECO:0000313" key="2">
    <source>
        <dbReference type="Proteomes" id="UP000821865"/>
    </source>
</evidence>
<proteinExistence type="predicted"/>
<dbReference type="EMBL" id="CM023476">
    <property type="protein sequence ID" value="KAH7941433.1"/>
    <property type="molecule type" value="Genomic_DNA"/>
</dbReference>
<accession>A0ACB8CFJ0</accession>
<evidence type="ECO:0000313" key="1">
    <source>
        <dbReference type="EMBL" id="KAH7941433.1"/>
    </source>
</evidence>
<protein>
    <submittedName>
        <fullName evidence="1">Uncharacterized protein</fullName>
    </submittedName>
</protein>
<sequence length="397" mass="43774">MLSPCKDDGGASQAHHRPSWTPTALGLGAAKVCASALGSLALFLLLISRPTPASVNQHHHYRPNPSVGKSSGNDDLWTGPPAWIVLRDNVTVHRGVAANPHNYSYLLDNPQVCGDSDNDEGDRPPLLVVLVASNARNGAERRQAIRDTWGQKSLQRALNFRVVFLLADPGEAALAQDLLAENYAYGDLVQEDFAESFENLALKSVMGLKWFVTRCPGAAFALKTDDDIFVHVPNLLSALDGPSMEDAILCHSNPVRRILRHGEGPLPNRYLKYCVPRDQLPGELFPRYCGGFAYAFSQSSARRLYQASQATPTFFIEDAYVTGFCRLKAGLRTLEHPGITLKPRVTLARASCAFTRESRITSHELGPRDMRLLWREVNTQAFFCPRLLGVIKSPTTR</sequence>
<comment type="caution">
    <text evidence="1">The sequence shown here is derived from an EMBL/GenBank/DDBJ whole genome shotgun (WGS) entry which is preliminary data.</text>
</comment>
<name>A0ACB8CFJ0_DERSI</name>
<dbReference type="Proteomes" id="UP000821865">
    <property type="component" value="Chromosome 7"/>
</dbReference>
<reference evidence="1" key="1">
    <citation type="submission" date="2020-05" db="EMBL/GenBank/DDBJ databases">
        <title>Large-scale comparative analyses of tick genomes elucidate their genetic diversity and vector capacities.</title>
        <authorList>
            <person name="Jia N."/>
            <person name="Wang J."/>
            <person name="Shi W."/>
            <person name="Du L."/>
            <person name="Sun Y."/>
            <person name="Zhan W."/>
            <person name="Jiang J."/>
            <person name="Wang Q."/>
            <person name="Zhang B."/>
            <person name="Ji P."/>
            <person name="Sakyi L.B."/>
            <person name="Cui X."/>
            <person name="Yuan T."/>
            <person name="Jiang B."/>
            <person name="Yang W."/>
            <person name="Lam T.T.-Y."/>
            <person name="Chang Q."/>
            <person name="Ding S."/>
            <person name="Wang X."/>
            <person name="Zhu J."/>
            <person name="Ruan X."/>
            <person name="Zhao L."/>
            <person name="Wei J."/>
            <person name="Que T."/>
            <person name="Du C."/>
            <person name="Cheng J."/>
            <person name="Dai P."/>
            <person name="Han X."/>
            <person name="Huang E."/>
            <person name="Gao Y."/>
            <person name="Liu J."/>
            <person name="Shao H."/>
            <person name="Ye R."/>
            <person name="Li L."/>
            <person name="Wei W."/>
            <person name="Wang X."/>
            <person name="Wang C."/>
            <person name="Yang T."/>
            <person name="Huo Q."/>
            <person name="Li W."/>
            <person name="Guo W."/>
            <person name="Chen H."/>
            <person name="Zhou L."/>
            <person name="Ni X."/>
            <person name="Tian J."/>
            <person name="Zhou Y."/>
            <person name="Sheng Y."/>
            <person name="Liu T."/>
            <person name="Pan Y."/>
            <person name="Xia L."/>
            <person name="Li J."/>
            <person name="Zhao F."/>
            <person name="Cao W."/>
        </authorList>
    </citation>
    <scope>NUCLEOTIDE SEQUENCE</scope>
    <source>
        <strain evidence="1">Dsil-2018</strain>
    </source>
</reference>
<gene>
    <name evidence="1" type="ORF">HPB49_013682</name>
</gene>
<organism evidence="1 2">
    <name type="scientific">Dermacentor silvarum</name>
    <name type="common">Tick</name>
    <dbReference type="NCBI Taxonomy" id="543639"/>
    <lineage>
        <taxon>Eukaryota</taxon>
        <taxon>Metazoa</taxon>
        <taxon>Ecdysozoa</taxon>
        <taxon>Arthropoda</taxon>
        <taxon>Chelicerata</taxon>
        <taxon>Arachnida</taxon>
        <taxon>Acari</taxon>
        <taxon>Parasitiformes</taxon>
        <taxon>Ixodida</taxon>
        <taxon>Ixodoidea</taxon>
        <taxon>Ixodidae</taxon>
        <taxon>Rhipicephalinae</taxon>
        <taxon>Dermacentor</taxon>
    </lineage>
</organism>